<gene>
    <name evidence="3" type="ORF">B4O97_18590</name>
</gene>
<keyword evidence="1" id="KW-0732">Signal</keyword>
<dbReference type="RefSeq" id="WP_083053023.1">
    <property type="nucleotide sequence ID" value="NZ_MWQY01000036.1"/>
</dbReference>
<evidence type="ECO:0000256" key="1">
    <source>
        <dbReference type="SAM" id="SignalP"/>
    </source>
</evidence>
<keyword evidence="4" id="KW-1185">Reference proteome</keyword>
<dbReference type="PANTHER" id="PTHR40524">
    <property type="entry name" value="PEPTIDASE_C39_2 DOMAIN-CONTAINING PROTEIN"/>
    <property type="match status" value="1"/>
</dbReference>
<comment type="caution">
    <text evidence="3">The sequence shown here is derived from an EMBL/GenBank/DDBJ whole genome shotgun (WGS) entry which is preliminary data.</text>
</comment>
<dbReference type="EMBL" id="MWQY01000036">
    <property type="protein sequence ID" value="ORC29920.1"/>
    <property type="molecule type" value="Genomic_DNA"/>
</dbReference>
<reference evidence="3 4" key="1">
    <citation type="submission" date="2017-03" db="EMBL/GenBank/DDBJ databases">
        <title>Draft Genome sequence of Marispirochaeta sp. strain JC444.</title>
        <authorList>
            <person name="Shivani Y."/>
            <person name="Subhash Y."/>
            <person name="Sasikala C."/>
            <person name="Ramana C."/>
        </authorList>
    </citation>
    <scope>NUCLEOTIDE SEQUENCE [LARGE SCALE GENOMIC DNA]</scope>
    <source>
        <strain evidence="3 4">JC444</strain>
    </source>
</reference>
<dbReference type="Gene3D" id="3.90.70.10">
    <property type="entry name" value="Cysteine proteinases"/>
    <property type="match status" value="1"/>
</dbReference>
<accession>A0A1Y1RSZ8</accession>
<dbReference type="InterPro" id="IPR039564">
    <property type="entry name" value="Peptidase_C39-like"/>
</dbReference>
<dbReference type="AlphaFoldDB" id="A0A1Y1RSZ8"/>
<evidence type="ECO:0000313" key="4">
    <source>
        <dbReference type="Proteomes" id="UP000192343"/>
    </source>
</evidence>
<sequence>MKKLTRVSFFLLLLCTAYTQGRAAEEPAIDVPYYTQGRDAPWADETLGLRSSVTIRTHGCALTCIAMVYSYFTGDDVNPSIMNRWLKGNNGFKDDEDISDYSGQVVLNWPALTHYGDGWVYTRFNWRALPADLLLVKYYLGRRIPVIAEVLYKGAPHYVVLTGYGEKGFTMHDPEQPGAKIFNDFYNIRDEHGSGPGRNIYGIRVLYPKGYGDE</sequence>
<dbReference type="Pfam" id="PF13529">
    <property type="entry name" value="Peptidase_C39_2"/>
    <property type="match status" value="1"/>
</dbReference>
<dbReference type="STRING" id="1963862.B4O97_18590"/>
<dbReference type="Proteomes" id="UP000192343">
    <property type="component" value="Unassembled WGS sequence"/>
</dbReference>
<feature type="domain" description="Peptidase C39-like" evidence="2">
    <location>
        <begin position="29"/>
        <end position="174"/>
    </location>
</feature>
<name>A0A1Y1RSZ8_9SPIO</name>
<dbReference type="PANTHER" id="PTHR40524:SF1">
    <property type="entry name" value="PEPTIDASE C39-LIKE DOMAIN-CONTAINING PROTEIN"/>
    <property type="match status" value="1"/>
</dbReference>
<evidence type="ECO:0000259" key="2">
    <source>
        <dbReference type="Pfam" id="PF13529"/>
    </source>
</evidence>
<organism evidence="3 4">
    <name type="scientific">Marispirochaeta aestuarii</name>
    <dbReference type="NCBI Taxonomy" id="1963862"/>
    <lineage>
        <taxon>Bacteria</taxon>
        <taxon>Pseudomonadati</taxon>
        <taxon>Spirochaetota</taxon>
        <taxon>Spirochaetia</taxon>
        <taxon>Spirochaetales</taxon>
        <taxon>Spirochaetaceae</taxon>
        <taxon>Marispirochaeta</taxon>
    </lineage>
</organism>
<protein>
    <recommendedName>
        <fullName evidence="2">Peptidase C39-like domain-containing protein</fullName>
    </recommendedName>
</protein>
<dbReference type="OrthoDB" id="3186156at2"/>
<proteinExistence type="predicted"/>
<evidence type="ECO:0000313" key="3">
    <source>
        <dbReference type="EMBL" id="ORC29920.1"/>
    </source>
</evidence>
<feature type="chain" id="PRO_5012711247" description="Peptidase C39-like domain-containing protein" evidence="1">
    <location>
        <begin position="24"/>
        <end position="214"/>
    </location>
</feature>
<feature type="signal peptide" evidence="1">
    <location>
        <begin position="1"/>
        <end position="23"/>
    </location>
</feature>